<dbReference type="PATRIC" id="fig|1131935.3.peg.3583"/>
<dbReference type="STRING" id="1131935.PDENDC454_17223"/>
<gene>
    <name evidence="2" type="ORF">PDENDC454_17223</name>
</gene>
<dbReference type="Proteomes" id="UP000003900">
    <property type="component" value="Unassembled WGS sequence"/>
</dbReference>
<feature type="compositionally biased region" description="Basic and acidic residues" evidence="1">
    <location>
        <begin position="36"/>
        <end position="45"/>
    </location>
</feature>
<evidence type="ECO:0000313" key="3">
    <source>
        <dbReference type="Proteomes" id="UP000003900"/>
    </source>
</evidence>
<feature type="compositionally biased region" description="Basic and acidic residues" evidence="1">
    <location>
        <begin position="52"/>
        <end position="71"/>
    </location>
</feature>
<name>H3SIS1_9BACL</name>
<dbReference type="PROSITE" id="PS51257">
    <property type="entry name" value="PROKAR_LIPOPROTEIN"/>
    <property type="match status" value="1"/>
</dbReference>
<reference evidence="2 3" key="1">
    <citation type="journal article" date="2012" name="J. Bacteriol.">
        <title>Genome Sequence of the Pattern-Forming Social Bacterium Paenibacillus dendritiformis C454 Chiral Morphotype.</title>
        <authorList>
            <person name="Sirota-Madi A."/>
            <person name="Olender T."/>
            <person name="Helman Y."/>
            <person name="Brainis I."/>
            <person name="Finkelshtein A."/>
            <person name="Roth D."/>
            <person name="Hagai E."/>
            <person name="Leshkowitz D."/>
            <person name="Brodsky L."/>
            <person name="Galatenko V."/>
            <person name="Nikolaev V."/>
            <person name="Gutnick D.L."/>
            <person name="Lancet D."/>
            <person name="Ben-Jacob E."/>
        </authorList>
    </citation>
    <scope>NUCLEOTIDE SEQUENCE [LARGE SCALE GENOMIC DNA]</scope>
    <source>
        <strain evidence="2 3">C454</strain>
    </source>
</reference>
<evidence type="ECO:0000313" key="2">
    <source>
        <dbReference type="EMBL" id="EHQ61025.1"/>
    </source>
</evidence>
<organism evidence="2 3">
    <name type="scientific">Paenibacillus dendritiformis C454</name>
    <dbReference type="NCBI Taxonomy" id="1131935"/>
    <lineage>
        <taxon>Bacteria</taxon>
        <taxon>Bacillati</taxon>
        <taxon>Bacillota</taxon>
        <taxon>Bacilli</taxon>
        <taxon>Bacillales</taxon>
        <taxon>Paenibacillaceae</taxon>
        <taxon>Paenibacillus</taxon>
    </lineage>
</organism>
<proteinExistence type="predicted"/>
<protein>
    <recommendedName>
        <fullName evidence="4">Lipoprotein</fullName>
    </recommendedName>
</protein>
<accession>H3SIS1</accession>
<sequence length="220" mass="25143">MQMRRDRDRNRLKKWMVLLVLSVAVSISACSFLGSEEKNAGEPKRVSLTPQQEEREQGQEEQDNKTADTEAHEQGRINVFSNMMSLKLPPGLEVQTNETSDSKLVYTDSHNKVRLEMLHDQEQRVTDAGIDGARLKMKSILEQDSEGEKLEWLKNETMLVHGKHIAINEVIIPSQKGDTYRLVGWTELDGAHLEIKFVAPANEKDEWQTAVQEMIESIQM</sequence>
<feature type="region of interest" description="Disordered" evidence="1">
    <location>
        <begin position="36"/>
        <end position="71"/>
    </location>
</feature>
<evidence type="ECO:0000256" key="1">
    <source>
        <dbReference type="SAM" id="MobiDB-lite"/>
    </source>
</evidence>
<dbReference type="EMBL" id="AHKH01000049">
    <property type="protein sequence ID" value="EHQ61025.1"/>
    <property type="molecule type" value="Genomic_DNA"/>
</dbReference>
<comment type="caution">
    <text evidence="2">The sequence shown here is derived from an EMBL/GenBank/DDBJ whole genome shotgun (WGS) entry which is preliminary data.</text>
</comment>
<evidence type="ECO:0008006" key="4">
    <source>
        <dbReference type="Google" id="ProtNLM"/>
    </source>
</evidence>
<keyword evidence="3" id="KW-1185">Reference proteome</keyword>
<dbReference type="AlphaFoldDB" id="H3SIS1"/>